<evidence type="ECO:0000313" key="1">
    <source>
        <dbReference type="EMBL" id="CAD8967243.1"/>
    </source>
</evidence>
<proteinExistence type="predicted"/>
<sequence>MRTVQRLSAGTNNSADVRQRFRVSGDDSGPVGMTGAGGAILIATGAKLVPVKSLDQIYAQAQGMHFVLLYKVRQWASGCHGCFAFLPENKKRNKMMSTMYPDGSDSDKPTEKATSKPMFLEWSHAKMDAALAERLRFGGVKGVDRAIEKVLRSYNKDVSRLVDVCRQMVIFREVQHLNQCLEALERDEHVVVERIKNRMDPSYDASLTVGYRDVMVNLRIVSAESRYLGLDMHVCEVQLVLQRFAELRHDEGHDRYIRLRNARGE</sequence>
<evidence type="ECO:0008006" key="2">
    <source>
        <dbReference type="Google" id="ProtNLM"/>
    </source>
</evidence>
<reference evidence="1" key="1">
    <citation type="submission" date="2021-01" db="EMBL/GenBank/DDBJ databases">
        <authorList>
            <person name="Corre E."/>
            <person name="Pelletier E."/>
            <person name="Niang G."/>
            <person name="Scheremetjew M."/>
            <person name="Finn R."/>
            <person name="Kale V."/>
            <person name="Holt S."/>
            <person name="Cochrane G."/>
            <person name="Meng A."/>
            <person name="Brown T."/>
            <person name="Cohen L."/>
        </authorList>
    </citation>
    <scope>NUCLEOTIDE SEQUENCE</scope>
    <source>
        <strain evidence="1">CCMP644</strain>
    </source>
</reference>
<dbReference type="EMBL" id="HBFX01030574">
    <property type="protein sequence ID" value="CAD8967243.1"/>
    <property type="molecule type" value="Transcribed_RNA"/>
</dbReference>
<organism evidence="1">
    <name type="scientific">Hemiselmis andersenii</name>
    <name type="common">Cryptophyte alga</name>
    <dbReference type="NCBI Taxonomy" id="464988"/>
    <lineage>
        <taxon>Eukaryota</taxon>
        <taxon>Cryptophyceae</taxon>
        <taxon>Cryptomonadales</taxon>
        <taxon>Hemiselmidaceae</taxon>
        <taxon>Hemiselmis</taxon>
    </lineage>
</organism>
<protein>
    <recommendedName>
        <fullName evidence="2">RelA/SpoT domain-containing protein</fullName>
    </recommendedName>
</protein>
<accession>A0A7S1E612</accession>
<name>A0A7S1E612_HEMAN</name>
<dbReference type="AlphaFoldDB" id="A0A7S1E612"/>
<gene>
    <name evidence="1" type="ORF">HAND00432_LOCUS18436</name>
</gene>